<reference evidence="1" key="1">
    <citation type="submission" date="2021-01" db="EMBL/GenBank/DDBJ databases">
        <title>Fulvivirga kasyanovii gen. nov., sp nov., a novel member of the phylum Bacteroidetes isolated from seawater in a mussel farm.</title>
        <authorList>
            <person name="Zhao L.-H."/>
            <person name="Wang Z.-J."/>
        </authorList>
    </citation>
    <scope>NUCLEOTIDE SEQUENCE</scope>
    <source>
        <strain evidence="1">2943</strain>
    </source>
</reference>
<dbReference type="RefSeq" id="WP_202246562.1">
    <property type="nucleotide sequence ID" value="NZ_JAESIY010000017.1"/>
</dbReference>
<keyword evidence="2" id="KW-1185">Reference proteome</keyword>
<protein>
    <submittedName>
        <fullName evidence="1">Trypsin-like peptidase domain-containing protein</fullName>
    </submittedName>
</protein>
<evidence type="ECO:0000313" key="1">
    <source>
        <dbReference type="EMBL" id="MBL3658768.1"/>
    </source>
</evidence>
<accession>A0A937FDY2</accession>
<gene>
    <name evidence="1" type="ORF">JL102_21635</name>
</gene>
<name>A0A937FDY2_9BACT</name>
<sequence length="260" mass="29074">MNTDKAREYFRRYAPSVAFIEVRNKLGDIEIGSAYHIGEGVFVTARHVLDVPKILKIATTVNQYSEVSDGKQTLIDLACELKIEKGPFYHEDEAVDLACFIADKKDLPIVPLGSHLDDWIGDEMVLHTTLVLGYPPIPFSREPVLFATKAEVNAVIDKYTGGHPQFILSCMARGGLSGGLSINEYGFSMGIIVESLTKDNEPTELGYLSVISVEPIYVMLSHHEIMPQCIKIDWDYGDGTNLRDRSEQDFDNREANDEPF</sequence>
<dbReference type="Proteomes" id="UP000659388">
    <property type="component" value="Unassembled WGS sequence"/>
</dbReference>
<dbReference type="EMBL" id="JAESIY010000017">
    <property type="protein sequence ID" value="MBL3658768.1"/>
    <property type="molecule type" value="Genomic_DNA"/>
</dbReference>
<dbReference type="SUPFAM" id="SSF50494">
    <property type="entry name" value="Trypsin-like serine proteases"/>
    <property type="match status" value="1"/>
</dbReference>
<dbReference type="AlphaFoldDB" id="A0A937FDY2"/>
<dbReference type="InterPro" id="IPR009003">
    <property type="entry name" value="Peptidase_S1_PA"/>
</dbReference>
<comment type="caution">
    <text evidence="1">The sequence shown here is derived from an EMBL/GenBank/DDBJ whole genome shotgun (WGS) entry which is preliminary data.</text>
</comment>
<organism evidence="1 2">
    <name type="scientific">Fulvivirga sediminis</name>
    <dbReference type="NCBI Taxonomy" id="2803949"/>
    <lineage>
        <taxon>Bacteria</taxon>
        <taxon>Pseudomonadati</taxon>
        <taxon>Bacteroidota</taxon>
        <taxon>Cytophagia</taxon>
        <taxon>Cytophagales</taxon>
        <taxon>Fulvivirgaceae</taxon>
        <taxon>Fulvivirga</taxon>
    </lineage>
</organism>
<proteinExistence type="predicted"/>
<evidence type="ECO:0000313" key="2">
    <source>
        <dbReference type="Proteomes" id="UP000659388"/>
    </source>
</evidence>
<dbReference type="Gene3D" id="2.40.10.120">
    <property type="match status" value="1"/>
</dbReference>